<keyword evidence="2 5" id="KW-0808">Transferase</keyword>
<dbReference type="Gene3D" id="3.40.50.150">
    <property type="entry name" value="Vaccinia Virus protein VP39"/>
    <property type="match status" value="2"/>
</dbReference>
<dbReference type="Gene3D" id="2.70.160.11">
    <property type="entry name" value="Hnrnp arginine n-methyltransferase1"/>
    <property type="match status" value="2"/>
</dbReference>
<keyword evidence="1 5" id="KW-0489">Methyltransferase</keyword>
<evidence type="ECO:0000256" key="4">
    <source>
        <dbReference type="ARBA" id="ARBA00022737"/>
    </source>
</evidence>
<dbReference type="PANTHER" id="PTHR11006:SF4">
    <property type="entry name" value="PROTEIN ARGININE N-METHYLTRANSFERASE 7"/>
    <property type="match status" value="1"/>
</dbReference>
<feature type="domain" description="Protein arginine N-methyltransferase" evidence="6">
    <location>
        <begin position="248"/>
        <end position="356"/>
    </location>
</feature>
<dbReference type="GO" id="GO:0006355">
    <property type="term" value="P:regulation of DNA-templated transcription"/>
    <property type="evidence" value="ECO:0000318"/>
    <property type="project" value="GO_Central"/>
</dbReference>
<dbReference type="InterPro" id="IPR025799">
    <property type="entry name" value="Arg_MeTrfase"/>
</dbReference>
<dbReference type="FunFam" id="3.40.50.150:FF:000167">
    <property type="entry name" value="Protein arginine N-methyltransferase"/>
    <property type="match status" value="1"/>
</dbReference>
<dbReference type="SUPFAM" id="SSF53335">
    <property type="entry name" value="S-adenosyl-L-methionine-dependent methyltransferases"/>
    <property type="match status" value="2"/>
</dbReference>
<evidence type="ECO:0000256" key="5">
    <source>
        <dbReference type="PROSITE-ProRule" id="PRU01015"/>
    </source>
</evidence>
<evidence type="ECO:0000313" key="8">
    <source>
        <dbReference type="Proteomes" id="UP000017836"/>
    </source>
</evidence>
<dbReference type="InterPro" id="IPR055135">
    <property type="entry name" value="PRMT_dom"/>
</dbReference>
<name>W1NZK4_AMBTC</name>
<reference evidence="8" key="1">
    <citation type="journal article" date="2013" name="Science">
        <title>The Amborella genome and the evolution of flowering plants.</title>
        <authorList>
            <consortium name="Amborella Genome Project"/>
        </authorList>
    </citation>
    <scope>NUCLEOTIDE SEQUENCE [LARGE SCALE GENOMIC DNA]</scope>
</reference>
<dbReference type="GO" id="GO:0032259">
    <property type="term" value="P:methylation"/>
    <property type="evidence" value="ECO:0007669"/>
    <property type="project" value="UniProtKB-KW"/>
</dbReference>
<keyword evidence="3 5" id="KW-0949">S-adenosyl-L-methionine</keyword>
<dbReference type="GO" id="GO:0016274">
    <property type="term" value="F:protein-arginine N-methyltransferase activity"/>
    <property type="evidence" value="ECO:0000318"/>
    <property type="project" value="GO_Central"/>
</dbReference>
<dbReference type="PANTHER" id="PTHR11006">
    <property type="entry name" value="PROTEIN ARGININE N-METHYLTRANSFERASE"/>
    <property type="match status" value="1"/>
</dbReference>
<dbReference type="EMBL" id="KI394815">
    <property type="protein sequence ID" value="ERN00726.1"/>
    <property type="molecule type" value="Genomic_DNA"/>
</dbReference>
<proteinExistence type="predicted"/>
<dbReference type="AlphaFoldDB" id="W1NZK4"/>
<feature type="domain" description="Protein arginine N-methyltransferase" evidence="6">
    <location>
        <begin position="618"/>
        <end position="679"/>
    </location>
</feature>
<dbReference type="eggNOG" id="KOG1501">
    <property type="taxonomic scope" value="Eukaryota"/>
</dbReference>
<dbReference type="GO" id="GO:0006338">
    <property type="term" value="P:chromatin remodeling"/>
    <property type="evidence" value="ECO:0000318"/>
    <property type="project" value="GO_Central"/>
</dbReference>
<gene>
    <name evidence="7" type="ORF">AMTR_s00106p00104330</name>
</gene>
<dbReference type="HOGENOM" id="CLU_015180_1_0_1"/>
<dbReference type="PROSITE" id="PS51678">
    <property type="entry name" value="SAM_MT_PRMT"/>
    <property type="match status" value="2"/>
</dbReference>
<keyword evidence="4" id="KW-0677">Repeat</keyword>
<dbReference type="InterPro" id="IPR029063">
    <property type="entry name" value="SAM-dependent_MTases_sf"/>
</dbReference>
<organism evidence="7 8">
    <name type="scientific">Amborella trichopoda</name>
    <dbReference type="NCBI Taxonomy" id="13333"/>
    <lineage>
        <taxon>Eukaryota</taxon>
        <taxon>Viridiplantae</taxon>
        <taxon>Streptophyta</taxon>
        <taxon>Embryophyta</taxon>
        <taxon>Tracheophyta</taxon>
        <taxon>Spermatophyta</taxon>
        <taxon>Magnoliopsida</taxon>
        <taxon>Amborellales</taxon>
        <taxon>Amborellaceae</taxon>
        <taxon>Amborella</taxon>
    </lineage>
</organism>
<dbReference type="Gramene" id="ERN00726">
    <property type="protein sequence ID" value="ERN00726"/>
    <property type="gene ID" value="AMTR_s00106p00104330"/>
</dbReference>
<evidence type="ECO:0000313" key="7">
    <source>
        <dbReference type="EMBL" id="ERN00726.1"/>
    </source>
</evidence>
<evidence type="ECO:0000259" key="6">
    <source>
        <dbReference type="Pfam" id="PF22528"/>
    </source>
</evidence>
<keyword evidence="8" id="KW-1185">Reference proteome</keyword>
<evidence type="ECO:0000256" key="2">
    <source>
        <dbReference type="ARBA" id="ARBA00022679"/>
    </source>
</evidence>
<dbReference type="OMA" id="CHHDEYS"/>
<dbReference type="Pfam" id="PF22528">
    <property type="entry name" value="PRMT_C"/>
    <property type="match status" value="2"/>
</dbReference>
<dbReference type="GO" id="GO:0042054">
    <property type="term" value="F:histone methyltransferase activity"/>
    <property type="evidence" value="ECO:0000318"/>
    <property type="project" value="GO_Central"/>
</dbReference>
<dbReference type="STRING" id="13333.W1NZK4"/>
<dbReference type="FunFam" id="3.40.50.150:FF:000070">
    <property type="entry name" value="Protein arginine N-methyltransferase 7"/>
    <property type="match status" value="1"/>
</dbReference>
<evidence type="ECO:0000256" key="1">
    <source>
        <dbReference type="ARBA" id="ARBA00022603"/>
    </source>
</evidence>
<dbReference type="FunFam" id="2.70.160.11:FF:000017">
    <property type="entry name" value="Protein arginine N-methyltransferase 1.6"/>
    <property type="match status" value="1"/>
</dbReference>
<dbReference type="Proteomes" id="UP000017836">
    <property type="component" value="Unassembled WGS sequence"/>
</dbReference>
<evidence type="ECO:0000256" key="3">
    <source>
        <dbReference type="ARBA" id="ARBA00022691"/>
    </source>
</evidence>
<protein>
    <recommendedName>
        <fullName evidence="6">Protein arginine N-methyltransferase domain-containing protein</fullName>
    </recommendedName>
</protein>
<sequence>MGHESKRVFQLKMDPLSGNIEWVVVSEAEEEEEPKSLLSSTSYLDMLNDSRRNRAFHEAIKKTITRPCHVLDIGAGTGLLSMMASKAMHELDKSEFSSTHGMVTACEAYLPMVKLMKKVLRANGMENQIRVIHKRSDELEVGVDIRLRANILVSEILDSELLGEGLIPTLQHAHDTLLTSNPQTVPYRATIYGQLVECAFLHKMHDLYSNEALASDDIHLVPTGLETAIYVKPQQYPFHCSPLSKDIKALSEPYKIFTFDFWRRPDSYAENEVKIKVNCDGNVHAVISWWVLQLDSDGTIFYSTAPSWINSSCDNPEVLRGFPGASDWCDHWKQCVWVCPRMGMPVSKNEQVLIQAIHEKTSFRYNLRKISVPSKELGPCNFHIRDNSLVLSPERIAIYGDQDWRLSMLTTATKALQKKNSPLCVVADDSVFWTILTASLSTSSNVLSMLPGLHMKGSQYLHAVAKANGIDIDRVKVLGKRASSLTMDDTDQRKVDLLVAEPFYNGNEGSLPWQNLRFWKERTTLDPILSKDAVIMPCKGILKACAMFLPDLWRSRRCLGSIEGFDHSVVNKTLGGCGDLPAPEEGPWLPFFIWQCGETEELAEVFTVMEFNFLEPIRKCSGQTKIQFNKNGICHGFALWIDWVMDSSNTIVISTGPARKYWKQGVKLLSKPVSVREYSWAEVDGYFDPSNESLSYTNFVRDIIPKMASNIHCQGKTVEINNKGHIGIFTWVQLFSIIDSSRTFDAPSRNHLLYSIVV</sequence>
<accession>W1NZK4</accession>